<gene>
    <name evidence="1" type="ORF">BXY45_14110</name>
</gene>
<dbReference type="CDD" id="cd07820">
    <property type="entry name" value="SRPBCC_3"/>
    <property type="match status" value="1"/>
</dbReference>
<dbReference type="Gene3D" id="3.30.530.20">
    <property type="match status" value="1"/>
</dbReference>
<dbReference type="Proteomes" id="UP000245469">
    <property type="component" value="Unassembled WGS sequence"/>
</dbReference>
<dbReference type="EMBL" id="QGDQ01000041">
    <property type="protein sequence ID" value="PWJ47113.1"/>
    <property type="molecule type" value="Genomic_DNA"/>
</dbReference>
<dbReference type="SUPFAM" id="SSF55961">
    <property type="entry name" value="Bet v1-like"/>
    <property type="match status" value="1"/>
</dbReference>
<comment type="caution">
    <text evidence="1">The sequence shown here is derived from an EMBL/GenBank/DDBJ whole genome shotgun (WGS) entry which is preliminary data.</text>
</comment>
<keyword evidence="2" id="KW-1185">Reference proteome</keyword>
<protein>
    <submittedName>
        <fullName evidence="1">Ligand-binding SRPBCC domain-containing protein</fullName>
    </submittedName>
</protein>
<sequence>MVTVIEVTTLISAPPEVVFDLELDADVHAASLAASGETATTSTGQAALRLGDEVTFSARHLGRRWQMTAVITEHERPGRFVDQQVRGPFRSLRHEHLFIADGTGGTRMVDRMSVRAPGGPVGALVCASVLRPHLRRLLVHRAAHVKALAEGAPRSR</sequence>
<dbReference type="Pfam" id="PF10604">
    <property type="entry name" value="Polyketide_cyc2"/>
    <property type="match status" value="1"/>
</dbReference>
<dbReference type="OrthoDB" id="9801773at2"/>
<dbReference type="InterPro" id="IPR019587">
    <property type="entry name" value="Polyketide_cyclase/dehydratase"/>
</dbReference>
<reference evidence="1 2" key="1">
    <citation type="submission" date="2018-03" db="EMBL/GenBank/DDBJ databases">
        <title>Genomic Encyclopedia of Archaeal and Bacterial Type Strains, Phase II (KMG-II): from individual species to whole genera.</title>
        <authorList>
            <person name="Goeker M."/>
        </authorList>
    </citation>
    <scope>NUCLEOTIDE SEQUENCE [LARGE SCALE GENOMIC DNA]</scope>
    <source>
        <strain evidence="1 2">DSM 44889</strain>
    </source>
</reference>
<organism evidence="1 2">
    <name type="scientific">Quadrisphaera granulorum</name>
    <dbReference type="NCBI Taxonomy" id="317664"/>
    <lineage>
        <taxon>Bacteria</taxon>
        <taxon>Bacillati</taxon>
        <taxon>Actinomycetota</taxon>
        <taxon>Actinomycetes</taxon>
        <taxon>Kineosporiales</taxon>
        <taxon>Kineosporiaceae</taxon>
        <taxon>Quadrisphaera</taxon>
    </lineage>
</organism>
<accession>A0A315ZPT8</accession>
<evidence type="ECO:0000313" key="2">
    <source>
        <dbReference type="Proteomes" id="UP000245469"/>
    </source>
</evidence>
<proteinExistence type="predicted"/>
<name>A0A315ZPT8_9ACTN</name>
<dbReference type="AlphaFoldDB" id="A0A315ZPT8"/>
<dbReference type="RefSeq" id="WP_109776519.1">
    <property type="nucleotide sequence ID" value="NZ_QGDQ01000041.1"/>
</dbReference>
<dbReference type="InterPro" id="IPR023393">
    <property type="entry name" value="START-like_dom_sf"/>
</dbReference>
<evidence type="ECO:0000313" key="1">
    <source>
        <dbReference type="EMBL" id="PWJ47113.1"/>
    </source>
</evidence>